<proteinExistence type="predicted"/>
<accession>A0A1K0JD32</accession>
<evidence type="ECO:0000313" key="1">
    <source>
        <dbReference type="EMBL" id="SCU75858.1"/>
    </source>
</evidence>
<dbReference type="AlphaFoldDB" id="A0A1K0JD32"/>
<dbReference type="EMBL" id="FMSH01000173">
    <property type="protein sequence ID" value="SCU75858.1"/>
    <property type="molecule type" value="Genomic_DNA"/>
</dbReference>
<gene>
    <name evidence="1" type="ORF">CNECB9_2540091</name>
</gene>
<sequence>MPAGSPVQVFPTLQCTVARPRIIRISQ</sequence>
<protein>
    <submittedName>
        <fullName evidence="1">Uncharacterized protein</fullName>
    </submittedName>
</protein>
<reference evidence="1" key="1">
    <citation type="submission" date="2016-09" db="EMBL/GenBank/DDBJ databases">
        <authorList>
            <person name="Capua I."/>
            <person name="De Benedictis P."/>
            <person name="Joannis T."/>
            <person name="Lombin L.H."/>
            <person name="Cattoli G."/>
        </authorList>
    </citation>
    <scope>NUCLEOTIDE SEQUENCE</scope>
    <source>
        <strain evidence="1">B9</strain>
    </source>
</reference>
<name>A0A1K0JD32_CUPNE</name>
<organism evidence="1">
    <name type="scientific">Cupriavidus necator</name>
    <name type="common">Alcaligenes eutrophus</name>
    <name type="synonym">Ralstonia eutropha</name>
    <dbReference type="NCBI Taxonomy" id="106590"/>
    <lineage>
        <taxon>Bacteria</taxon>
        <taxon>Pseudomonadati</taxon>
        <taxon>Pseudomonadota</taxon>
        <taxon>Betaproteobacteria</taxon>
        <taxon>Burkholderiales</taxon>
        <taxon>Burkholderiaceae</taxon>
        <taxon>Cupriavidus</taxon>
    </lineage>
</organism>